<dbReference type="AlphaFoldDB" id="A0A914CGX2"/>
<name>A0A914CGX2_9BILA</name>
<proteinExistence type="predicted"/>
<keyword evidence="1" id="KW-1185">Reference proteome</keyword>
<sequence length="75" mass="8429">MSILFASYKVGVLPADELTYISVPINNNTTMCLSVQEQIAMVKQRAVNTTCCPSGWNYFNITNSCYLIKIVDKIF</sequence>
<protein>
    <submittedName>
        <fullName evidence="2">Uncharacterized protein</fullName>
    </submittedName>
</protein>
<evidence type="ECO:0000313" key="1">
    <source>
        <dbReference type="Proteomes" id="UP000887540"/>
    </source>
</evidence>
<dbReference type="WBParaSite" id="ACRNAN_scaffold10289.g26975.t1">
    <property type="protein sequence ID" value="ACRNAN_scaffold10289.g26975.t1"/>
    <property type="gene ID" value="ACRNAN_scaffold10289.g26975"/>
</dbReference>
<reference evidence="2" key="1">
    <citation type="submission" date="2022-11" db="UniProtKB">
        <authorList>
            <consortium name="WormBaseParasite"/>
        </authorList>
    </citation>
    <scope>IDENTIFICATION</scope>
</reference>
<dbReference type="Proteomes" id="UP000887540">
    <property type="component" value="Unplaced"/>
</dbReference>
<organism evidence="1 2">
    <name type="scientific">Acrobeloides nanus</name>
    <dbReference type="NCBI Taxonomy" id="290746"/>
    <lineage>
        <taxon>Eukaryota</taxon>
        <taxon>Metazoa</taxon>
        <taxon>Ecdysozoa</taxon>
        <taxon>Nematoda</taxon>
        <taxon>Chromadorea</taxon>
        <taxon>Rhabditida</taxon>
        <taxon>Tylenchina</taxon>
        <taxon>Cephalobomorpha</taxon>
        <taxon>Cephaloboidea</taxon>
        <taxon>Cephalobidae</taxon>
        <taxon>Acrobeloides</taxon>
    </lineage>
</organism>
<evidence type="ECO:0000313" key="2">
    <source>
        <dbReference type="WBParaSite" id="ACRNAN_scaffold10289.g26975.t1"/>
    </source>
</evidence>
<accession>A0A914CGX2</accession>